<dbReference type="Proteomes" id="UP000257109">
    <property type="component" value="Unassembled WGS sequence"/>
</dbReference>
<dbReference type="AlphaFoldDB" id="A0A371EBC8"/>
<accession>A0A371EBC8</accession>
<reference evidence="2" key="1">
    <citation type="submission" date="2018-05" db="EMBL/GenBank/DDBJ databases">
        <title>Draft genome of Mucuna pruriens seed.</title>
        <authorList>
            <person name="Nnadi N.E."/>
            <person name="Vos R."/>
            <person name="Hasami M.H."/>
            <person name="Devisetty U.K."/>
            <person name="Aguiy J.C."/>
        </authorList>
    </citation>
    <scope>NUCLEOTIDE SEQUENCE [LARGE SCALE GENOMIC DNA]</scope>
    <source>
        <strain evidence="2">JCA_2017</strain>
    </source>
</reference>
<dbReference type="Pfam" id="PF24750">
    <property type="entry name" value="b-prop_At3g26010-like"/>
    <property type="match status" value="1"/>
</dbReference>
<dbReference type="EMBL" id="QJKJ01014952">
    <property type="protein sequence ID" value="RDX63342.1"/>
    <property type="molecule type" value="Genomic_DNA"/>
</dbReference>
<comment type="caution">
    <text evidence="2">The sequence shown here is derived from an EMBL/GenBank/DDBJ whole genome shotgun (WGS) entry which is preliminary data.</text>
</comment>
<feature type="non-terminal residue" evidence="2">
    <location>
        <position position="1"/>
    </location>
</feature>
<protein>
    <submittedName>
        <fullName evidence="2">F-box protein</fullName>
    </submittedName>
</protein>
<feature type="domain" description="F-box" evidence="1">
    <location>
        <begin position="15"/>
        <end position="55"/>
    </location>
</feature>
<dbReference type="Gene3D" id="1.20.1280.50">
    <property type="match status" value="1"/>
</dbReference>
<evidence type="ECO:0000313" key="3">
    <source>
        <dbReference type="Proteomes" id="UP000257109"/>
    </source>
</evidence>
<keyword evidence="3" id="KW-1185">Reference proteome</keyword>
<dbReference type="SMART" id="SM00256">
    <property type="entry name" value="FBOX"/>
    <property type="match status" value="1"/>
</dbReference>
<name>A0A371EBC8_MUCPR</name>
<dbReference type="InterPro" id="IPR036047">
    <property type="entry name" value="F-box-like_dom_sf"/>
</dbReference>
<dbReference type="PANTHER" id="PTHR35546:SF130">
    <property type="entry name" value="EXPRESSED PROTEIN"/>
    <property type="match status" value="1"/>
</dbReference>
<evidence type="ECO:0000313" key="2">
    <source>
        <dbReference type="EMBL" id="RDX63342.1"/>
    </source>
</evidence>
<sequence length="379" mass="43483">MGAKYCYSLSNINNLADDVLGEIFIRLSFISSGRCKCVCKRWLGVISSPCFTTQVVSRQHTLFNTFFTFLSPHQLMLAFLPSDFDFNSQIQMPSPDILVKGNVCGYSNGLFLCCSNRYTSGRGYFVYDPFTKECTYIHPFPEANKKQSVYAVGFLSETLNSTRYFWIVIVNSFIRKTHAFKIEVFFSKGTWRQFFMSCANGFAFAPHWMLSLAYQGNLYFMGMTNIFVFDPVFLGHYTIDYPEGADAMNIMSFGFLGCSNGTLRIADIGHNDLRVWELIWQEEGVDPINFVQRWHLVHRTNLSTHLPVKFCANYFKRVGGFHPYDGNIVYLHSYADGLFAANLLTNKFVSIPGYDKYDISPFQLQFPLPPKEDIRNTKS</sequence>
<organism evidence="2 3">
    <name type="scientific">Mucuna pruriens</name>
    <name type="common">Velvet bean</name>
    <name type="synonym">Dolichos pruriens</name>
    <dbReference type="NCBI Taxonomy" id="157652"/>
    <lineage>
        <taxon>Eukaryota</taxon>
        <taxon>Viridiplantae</taxon>
        <taxon>Streptophyta</taxon>
        <taxon>Embryophyta</taxon>
        <taxon>Tracheophyta</taxon>
        <taxon>Spermatophyta</taxon>
        <taxon>Magnoliopsida</taxon>
        <taxon>eudicotyledons</taxon>
        <taxon>Gunneridae</taxon>
        <taxon>Pentapetalae</taxon>
        <taxon>rosids</taxon>
        <taxon>fabids</taxon>
        <taxon>Fabales</taxon>
        <taxon>Fabaceae</taxon>
        <taxon>Papilionoideae</taxon>
        <taxon>50 kb inversion clade</taxon>
        <taxon>NPAAA clade</taxon>
        <taxon>indigoferoid/millettioid clade</taxon>
        <taxon>Phaseoleae</taxon>
        <taxon>Mucuna</taxon>
    </lineage>
</organism>
<evidence type="ECO:0000259" key="1">
    <source>
        <dbReference type="SMART" id="SM00256"/>
    </source>
</evidence>
<feature type="non-terminal residue" evidence="2">
    <location>
        <position position="379"/>
    </location>
</feature>
<dbReference type="Pfam" id="PF00646">
    <property type="entry name" value="F-box"/>
    <property type="match status" value="1"/>
</dbReference>
<gene>
    <name evidence="2" type="ORF">CR513_58242</name>
</gene>
<dbReference type="OrthoDB" id="605328at2759"/>
<dbReference type="InterPro" id="IPR056592">
    <property type="entry name" value="Beta-prop_At3g26010-like"/>
</dbReference>
<dbReference type="PANTHER" id="PTHR35546">
    <property type="entry name" value="F-BOX PROTEIN INTERACTION DOMAIN PROTEIN-RELATED"/>
    <property type="match status" value="1"/>
</dbReference>
<proteinExistence type="predicted"/>
<dbReference type="STRING" id="157652.A0A371EBC8"/>
<dbReference type="InterPro" id="IPR001810">
    <property type="entry name" value="F-box_dom"/>
</dbReference>
<dbReference type="SUPFAM" id="SSF81383">
    <property type="entry name" value="F-box domain"/>
    <property type="match status" value="1"/>
</dbReference>
<dbReference type="InterPro" id="IPR055290">
    <property type="entry name" value="At3g26010-like"/>
</dbReference>